<gene>
    <name evidence="7" type="ORF">ACFQT0_01255</name>
</gene>
<feature type="domain" description="RNA polymerase sigma factor 70 region 4 type 2" evidence="6">
    <location>
        <begin position="114"/>
        <end position="162"/>
    </location>
</feature>
<dbReference type="SUPFAM" id="SSF88659">
    <property type="entry name" value="Sigma3 and sigma4 domains of RNA polymerase sigma factors"/>
    <property type="match status" value="1"/>
</dbReference>
<name>A0ABW2U081_9BACT</name>
<dbReference type="InterPro" id="IPR013249">
    <property type="entry name" value="RNA_pol_sigma70_r4_t2"/>
</dbReference>
<dbReference type="Pfam" id="PF08281">
    <property type="entry name" value="Sigma70_r4_2"/>
    <property type="match status" value="1"/>
</dbReference>
<dbReference type="NCBIfam" id="TIGR02937">
    <property type="entry name" value="sigma70-ECF"/>
    <property type="match status" value="1"/>
</dbReference>
<evidence type="ECO:0000259" key="5">
    <source>
        <dbReference type="Pfam" id="PF04542"/>
    </source>
</evidence>
<comment type="caution">
    <text evidence="7">The sequence shown here is derived from an EMBL/GenBank/DDBJ whole genome shotgun (WGS) entry which is preliminary data.</text>
</comment>
<evidence type="ECO:0000313" key="8">
    <source>
        <dbReference type="Proteomes" id="UP001596513"/>
    </source>
</evidence>
<keyword evidence="3" id="KW-0731">Sigma factor</keyword>
<evidence type="ECO:0000256" key="1">
    <source>
        <dbReference type="ARBA" id="ARBA00010641"/>
    </source>
</evidence>
<dbReference type="InterPro" id="IPR039425">
    <property type="entry name" value="RNA_pol_sigma-70-like"/>
</dbReference>
<organism evidence="7 8">
    <name type="scientific">Hymenobacter humi</name>
    <dbReference type="NCBI Taxonomy" id="1411620"/>
    <lineage>
        <taxon>Bacteria</taxon>
        <taxon>Pseudomonadati</taxon>
        <taxon>Bacteroidota</taxon>
        <taxon>Cytophagia</taxon>
        <taxon>Cytophagales</taxon>
        <taxon>Hymenobacteraceae</taxon>
        <taxon>Hymenobacter</taxon>
    </lineage>
</organism>
<dbReference type="InterPro" id="IPR013324">
    <property type="entry name" value="RNA_pol_sigma_r3/r4-like"/>
</dbReference>
<feature type="domain" description="RNA polymerase sigma-70 region 2" evidence="5">
    <location>
        <begin position="16"/>
        <end position="78"/>
    </location>
</feature>
<accession>A0ABW2U081</accession>
<dbReference type="PANTHER" id="PTHR43133:SF46">
    <property type="entry name" value="RNA POLYMERASE SIGMA-70 FACTOR ECF SUBFAMILY"/>
    <property type="match status" value="1"/>
</dbReference>
<evidence type="ECO:0000256" key="3">
    <source>
        <dbReference type="ARBA" id="ARBA00023082"/>
    </source>
</evidence>
<protein>
    <submittedName>
        <fullName evidence="7">Sigma-70 family RNA polymerase sigma factor</fullName>
    </submittedName>
</protein>
<reference evidence="8" key="1">
    <citation type="journal article" date="2019" name="Int. J. Syst. Evol. Microbiol.">
        <title>The Global Catalogue of Microorganisms (GCM) 10K type strain sequencing project: providing services to taxonomists for standard genome sequencing and annotation.</title>
        <authorList>
            <consortium name="The Broad Institute Genomics Platform"/>
            <consortium name="The Broad Institute Genome Sequencing Center for Infectious Disease"/>
            <person name="Wu L."/>
            <person name="Ma J."/>
        </authorList>
    </citation>
    <scope>NUCLEOTIDE SEQUENCE [LARGE SCALE GENOMIC DNA]</scope>
    <source>
        <strain evidence="8">JCM 19635</strain>
    </source>
</reference>
<dbReference type="Gene3D" id="1.10.10.10">
    <property type="entry name" value="Winged helix-like DNA-binding domain superfamily/Winged helix DNA-binding domain"/>
    <property type="match status" value="1"/>
</dbReference>
<dbReference type="InterPro" id="IPR014284">
    <property type="entry name" value="RNA_pol_sigma-70_dom"/>
</dbReference>
<dbReference type="Pfam" id="PF04542">
    <property type="entry name" value="Sigma70_r2"/>
    <property type="match status" value="1"/>
</dbReference>
<evidence type="ECO:0000256" key="2">
    <source>
        <dbReference type="ARBA" id="ARBA00023015"/>
    </source>
</evidence>
<dbReference type="PANTHER" id="PTHR43133">
    <property type="entry name" value="RNA POLYMERASE ECF-TYPE SIGMA FACTO"/>
    <property type="match status" value="1"/>
</dbReference>
<evidence type="ECO:0000313" key="7">
    <source>
        <dbReference type="EMBL" id="MFC7666211.1"/>
    </source>
</evidence>
<evidence type="ECO:0000259" key="6">
    <source>
        <dbReference type="Pfam" id="PF08281"/>
    </source>
</evidence>
<comment type="similarity">
    <text evidence="1">Belongs to the sigma-70 factor family. ECF subfamily.</text>
</comment>
<evidence type="ECO:0000256" key="4">
    <source>
        <dbReference type="ARBA" id="ARBA00023163"/>
    </source>
</evidence>
<keyword evidence="4" id="KW-0804">Transcription</keyword>
<sequence>MKALQHGDELAFAEIYNRYGYPLLEQAFRKVNSREVAEEIVQDLFAALWHKHERADIQSLKSYLWSSVKYRIINHIKNKLTHACYLDYSRGLSEADHRTEQELAASDLSLALNNGLAHMPTHTRTVFQLSRLEHQTVPQIALRLSLSPKAVEYHLTRALKMLRVSLKDFLVPLVLLALA</sequence>
<dbReference type="InterPro" id="IPR036388">
    <property type="entry name" value="WH-like_DNA-bd_sf"/>
</dbReference>
<dbReference type="Proteomes" id="UP001596513">
    <property type="component" value="Unassembled WGS sequence"/>
</dbReference>
<dbReference type="Gene3D" id="1.10.1740.10">
    <property type="match status" value="1"/>
</dbReference>
<dbReference type="InterPro" id="IPR013325">
    <property type="entry name" value="RNA_pol_sigma_r2"/>
</dbReference>
<dbReference type="SUPFAM" id="SSF88946">
    <property type="entry name" value="Sigma2 domain of RNA polymerase sigma factors"/>
    <property type="match status" value="1"/>
</dbReference>
<proteinExistence type="inferred from homology"/>
<keyword evidence="2" id="KW-0805">Transcription regulation</keyword>
<dbReference type="RefSeq" id="WP_380199722.1">
    <property type="nucleotide sequence ID" value="NZ_JBHTEK010000001.1"/>
</dbReference>
<keyword evidence="8" id="KW-1185">Reference proteome</keyword>
<dbReference type="EMBL" id="JBHTEK010000001">
    <property type="protein sequence ID" value="MFC7666211.1"/>
    <property type="molecule type" value="Genomic_DNA"/>
</dbReference>
<dbReference type="InterPro" id="IPR007627">
    <property type="entry name" value="RNA_pol_sigma70_r2"/>
</dbReference>